<name>A0A6V7R7N1_9STAP</name>
<sequence>MKEKTHENRVSYFKVVGFIFTLSLGTALSTFLITFFVTLLFNKSIDILRVHVEDEIKINYDFEKIKDQYPLEVVKSSFYKDNEDHFWPIIILYSHNSDKKITIKDSAGVYLLPSIISNYTDKILTAHKASHFKNNKMIRMDKIEVSDNEVNIFTSRTTYLNTLITNRAIDYHISQSLTVRDVLEPGPYINDLNVSTLSNHIGFNILVFDKDNNIVLSQSSNKVSTAKSKYSFGVSGSLKSIYSLNNQNKLSIKGIEHAIKMEIKDELGIDNSYVSFDFNEDLLCVYREVYEGGKPHFLLKWKINFTGDEIIEFFNNNDGLKNLSKDSHLLKIINQSELYNSNISKSSIELPDEIIDFAFTVTAPMKVAVDMLDKEIVV</sequence>
<reference evidence="3 5" key="2">
    <citation type="submission" date="2020-08" db="EMBL/GenBank/DDBJ databases">
        <title>Genomic Encyclopedia of Type Strains, Phase IV (KMG-IV): sequencing the most valuable type-strain genomes for metagenomic binning, comparative biology and taxonomic classification.</title>
        <authorList>
            <person name="Goeker M."/>
        </authorList>
    </citation>
    <scope>NUCLEOTIDE SEQUENCE [LARGE SCALE GENOMIC DNA]</scope>
    <source>
        <strain evidence="3 5">DSM 22419</strain>
    </source>
</reference>
<dbReference type="Proteomes" id="UP000545588">
    <property type="component" value="Unassembled WGS sequence"/>
</dbReference>
<comment type="caution">
    <text evidence="2">The sequence shown here is derived from an EMBL/GenBank/DDBJ whole genome shotgun (WGS) entry which is preliminary data.</text>
</comment>
<dbReference type="EMBL" id="CAJEWA010000005">
    <property type="protein sequence ID" value="CAD2073490.1"/>
    <property type="molecule type" value="Genomic_DNA"/>
</dbReference>
<evidence type="ECO:0000256" key="1">
    <source>
        <dbReference type="SAM" id="Phobius"/>
    </source>
</evidence>
<keyword evidence="1" id="KW-1133">Transmembrane helix</keyword>
<accession>A0A6V7R7N1</accession>
<keyword evidence="5" id="KW-1185">Reference proteome</keyword>
<dbReference type="EMBL" id="JACHFF010000001">
    <property type="protein sequence ID" value="MBB6423044.1"/>
    <property type="molecule type" value="Genomic_DNA"/>
</dbReference>
<protein>
    <submittedName>
        <fullName evidence="2">Uncharacterized protein</fullName>
    </submittedName>
</protein>
<dbReference type="Proteomes" id="UP000534001">
    <property type="component" value="Unassembled WGS sequence"/>
</dbReference>
<keyword evidence="1" id="KW-0472">Membrane</keyword>
<evidence type="ECO:0000313" key="3">
    <source>
        <dbReference type="EMBL" id="MBB6423044.1"/>
    </source>
</evidence>
<keyword evidence="1" id="KW-0812">Transmembrane</keyword>
<proteinExistence type="predicted"/>
<dbReference type="AlphaFoldDB" id="A0A6V7R7N1"/>
<feature type="transmembrane region" description="Helical" evidence="1">
    <location>
        <begin position="12"/>
        <end position="41"/>
    </location>
</feature>
<dbReference type="Gene3D" id="3.90.79.10">
    <property type="entry name" value="Nucleoside Triphosphate Pyrophosphohydrolase"/>
    <property type="match status" value="1"/>
</dbReference>
<dbReference type="RefSeq" id="WP_184282273.1">
    <property type="nucleotide sequence ID" value="NZ_BMCO01000001.1"/>
</dbReference>
<evidence type="ECO:0000313" key="2">
    <source>
        <dbReference type="EMBL" id="CAD2073490.1"/>
    </source>
</evidence>
<gene>
    <name evidence="3" type="ORF">HNR41_000970</name>
    <name evidence="2" type="ORF">JEOCOQ751_00639</name>
</gene>
<organism evidence="2 4">
    <name type="scientific">Jeotgalicoccus coquinae</name>
    <dbReference type="NCBI Taxonomy" id="709509"/>
    <lineage>
        <taxon>Bacteria</taxon>
        <taxon>Bacillati</taxon>
        <taxon>Bacillota</taxon>
        <taxon>Bacilli</taxon>
        <taxon>Bacillales</taxon>
        <taxon>Staphylococcaceae</taxon>
        <taxon>Jeotgalicoccus</taxon>
    </lineage>
</organism>
<evidence type="ECO:0000313" key="4">
    <source>
        <dbReference type="Proteomes" id="UP000534001"/>
    </source>
</evidence>
<reference evidence="2 4" key="1">
    <citation type="submission" date="2020-07" db="EMBL/GenBank/DDBJ databases">
        <authorList>
            <person name="Criscuolo A."/>
        </authorList>
    </citation>
    <scope>NUCLEOTIDE SEQUENCE [LARGE SCALE GENOMIC DNA]</scope>
    <source>
        <strain evidence="2">CIP111751</strain>
    </source>
</reference>
<evidence type="ECO:0000313" key="5">
    <source>
        <dbReference type="Proteomes" id="UP000545588"/>
    </source>
</evidence>